<comment type="caution">
    <text evidence="1">The sequence shown here is derived from an EMBL/GenBank/DDBJ whole genome shotgun (WGS) entry which is preliminary data.</text>
</comment>
<accession>A0ABR1UP61</accession>
<evidence type="ECO:0000313" key="2">
    <source>
        <dbReference type="Proteomes" id="UP001446871"/>
    </source>
</evidence>
<evidence type="ECO:0000313" key="1">
    <source>
        <dbReference type="EMBL" id="KAK8060715.1"/>
    </source>
</evidence>
<dbReference type="EMBL" id="JAQQWM010000006">
    <property type="protein sequence ID" value="KAK8060715.1"/>
    <property type="molecule type" value="Genomic_DNA"/>
</dbReference>
<organism evidence="1 2">
    <name type="scientific">Apiospora saccharicola</name>
    <dbReference type="NCBI Taxonomy" id="335842"/>
    <lineage>
        <taxon>Eukaryota</taxon>
        <taxon>Fungi</taxon>
        <taxon>Dikarya</taxon>
        <taxon>Ascomycota</taxon>
        <taxon>Pezizomycotina</taxon>
        <taxon>Sordariomycetes</taxon>
        <taxon>Xylariomycetidae</taxon>
        <taxon>Amphisphaeriales</taxon>
        <taxon>Apiosporaceae</taxon>
        <taxon>Apiospora</taxon>
    </lineage>
</organism>
<protein>
    <submittedName>
        <fullName evidence="1">Uncharacterized protein</fullName>
    </submittedName>
</protein>
<reference evidence="1 2" key="1">
    <citation type="submission" date="2023-01" db="EMBL/GenBank/DDBJ databases">
        <title>Analysis of 21 Apiospora genomes using comparative genomics revels a genus with tremendous synthesis potential of carbohydrate active enzymes and secondary metabolites.</title>
        <authorList>
            <person name="Sorensen T."/>
        </authorList>
    </citation>
    <scope>NUCLEOTIDE SEQUENCE [LARGE SCALE GENOMIC DNA]</scope>
    <source>
        <strain evidence="1 2">CBS 83171</strain>
    </source>
</reference>
<name>A0ABR1UP61_9PEZI</name>
<proteinExistence type="predicted"/>
<gene>
    <name evidence="1" type="ORF">PG996_010645</name>
</gene>
<keyword evidence="2" id="KW-1185">Reference proteome</keyword>
<sequence length="80" mass="9219">MEILKLYRLKIELELKKVCQDVLGVLVALAPAGASEENPHDWTLFIRPSRAERIKEMHTHLNPTVWDNDSVQQQDLISLL</sequence>
<dbReference type="Proteomes" id="UP001446871">
    <property type="component" value="Unassembled WGS sequence"/>
</dbReference>